<dbReference type="SUPFAM" id="SSF48173">
    <property type="entry name" value="Cryptochrome/photolyase FAD-binding domain"/>
    <property type="match status" value="1"/>
</dbReference>
<dbReference type="KEGG" id="cmav:ABHF33_08230"/>
<dbReference type="EMBL" id="CP157355">
    <property type="protein sequence ID" value="XBM02239.1"/>
    <property type="molecule type" value="Genomic_DNA"/>
</dbReference>
<feature type="region of interest" description="Disordered" evidence="7">
    <location>
        <begin position="485"/>
        <end position="529"/>
    </location>
</feature>
<dbReference type="InterPro" id="IPR018394">
    <property type="entry name" value="DNA_photolyase_1_CS_C"/>
</dbReference>
<keyword evidence="3 5" id="KW-0274">FAD</keyword>
<evidence type="ECO:0000256" key="3">
    <source>
        <dbReference type="ARBA" id="ARBA00022827"/>
    </source>
</evidence>
<evidence type="ECO:0000256" key="1">
    <source>
        <dbReference type="ARBA" id="ARBA00001932"/>
    </source>
</evidence>
<sequence length="529" mass="60982">MPINTPIHLVWFKKDLRLHDHWPLWQASQRGPVLALYCIEPSQQSQSDYSAGHWGFARECLQELAHDLQRCGLRLYLFHGEMRDALQWLHSQVPLAGLYSHEETGNLASFARDRAVGDWCRQQGVPWQEWPQNGVVRRLRNRDHWHGYWSERLAAATAPKVTSAQDAALAHWPQPTIEQIDQIPLRLWDSDFAARQHGGRRAAVATLQAFLFERGGQYRGGISSPLKAVSACSRLSPYLSFGCLSLREIVQATRRRVAQLSPEQAAEQRWRTSLRSFESRLHWHCHFMQKLESEPELEIAPQHAGYAGLREADFNPAHFQAWANGETGYPLIDACMAMLRHTGWINFRMRAMLVSFASYNLWLHWPQPAARLARLFLDYEPGIHYPQVQMQSGVTGINTLRIYNPIKQAQEHDPRGAFVRHWLPALRRVPDWCIFEPWQMPPAIQLEAGCILGRDYPWPVVEWQSSLHAAKQKISDWRRSQPQLREQAKAVYQKHGSRSPARHGQRRSTKRTALSQTQPDLFGELEAGE</sequence>
<feature type="compositionally biased region" description="Basic residues" evidence="7">
    <location>
        <begin position="495"/>
        <end position="510"/>
    </location>
</feature>
<dbReference type="Gene3D" id="1.25.40.80">
    <property type="match status" value="1"/>
</dbReference>
<dbReference type="Gene3D" id="1.10.579.10">
    <property type="entry name" value="DNA Cyclobutane Dipyrimidine Photolyase, subunit A, domain 3"/>
    <property type="match status" value="1"/>
</dbReference>
<organism evidence="9">
    <name type="scientific">Chitinibacter mangrovi</name>
    <dbReference type="NCBI Taxonomy" id="3153927"/>
    <lineage>
        <taxon>Bacteria</taxon>
        <taxon>Pseudomonadati</taxon>
        <taxon>Pseudomonadota</taxon>
        <taxon>Betaproteobacteria</taxon>
        <taxon>Neisseriales</taxon>
        <taxon>Chitinibacteraceae</taxon>
        <taxon>Chitinibacter</taxon>
    </lineage>
</organism>
<dbReference type="GO" id="GO:0071949">
    <property type="term" value="F:FAD binding"/>
    <property type="evidence" value="ECO:0007669"/>
    <property type="project" value="TreeGrafter"/>
</dbReference>
<feature type="binding site" evidence="5">
    <location>
        <position position="218"/>
    </location>
    <ligand>
        <name>FAD</name>
        <dbReference type="ChEBI" id="CHEBI:57692"/>
    </ligand>
</feature>
<dbReference type="PROSITE" id="PS51645">
    <property type="entry name" value="PHR_CRY_ALPHA_BETA"/>
    <property type="match status" value="1"/>
</dbReference>
<dbReference type="Pfam" id="PF00875">
    <property type="entry name" value="DNA_photolyase"/>
    <property type="match status" value="1"/>
</dbReference>
<dbReference type="InterPro" id="IPR006050">
    <property type="entry name" value="DNA_photolyase_N"/>
</dbReference>
<keyword evidence="4 6" id="KW-0157">Chromophore</keyword>
<dbReference type="Gene3D" id="3.40.50.620">
    <property type="entry name" value="HUPs"/>
    <property type="match status" value="1"/>
</dbReference>
<comment type="cofactor">
    <cofactor evidence="5">
        <name>FAD</name>
        <dbReference type="ChEBI" id="CHEBI:57692"/>
    </cofactor>
    <text evidence="5">Binds 1 FAD per subunit.</text>
</comment>
<dbReference type="InterPro" id="IPR036134">
    <property type="entry name" value="Crypto/Photolyase_FAD-like_sf"/>
</dbReference>
<proteinExistence type="inferred from homology"/>
<feature type="domain" description="Photolyase/cryptochrome alpha/beta" evidence="8">
    <location>
        <begin position="6"/>
        <end position="135"/>
    </location>
</feature>
<evidence type="ECO:0000256" key="7">
    <source>
        <dbReference type="SAM" id="MobiDB-lite"/>
    </source>
</evidence>
<comment type="cofactor">
    <cofactor evidence="1">
        <name>(6R)-5,10-methylene-5,6,7,8-tetrahydrofolate</name>
        <dbReference type="ChEBI" id="CHEBI:15636"/>
    </cofactor>
</comment>
<evidence type="ECO:0000313" key="9">
    <source>
        <dbReference type="EMBL" id="XBM02239.1"/>
    </source>
</evidence>
<gene>
    <name evidence="9" type="ORF">ABHF33_08230</name>
</gene>
<dbReference type="PROSITE" id="PS00394">
    <property type="entry name" value="DNA_PHOTOLYASES_1_1"/>
    <property type="match status" value="1"/>
</dbReference>
<accession>A0AAU7FE40</accession>
<keyword evidence="9" id="KW-0456">Lyase</keyword>
<dbReference type="InterPro" id="IPR036155">
    <property type="entry name" value="Crypto/Photolyase_N_sf"/>
</dbReference>
<evidence type="ECO:0000256" key="6">
    <source>
        <dbReference type="RuleBase" id="RU004182"/>
    </source>
</evidence>
<evidence type="ECO:0000256" key="4">
    <source>
        <dbReference type="ARBA" id="ARBA00022991"/>
    </source>
</evidence>
<name>A0AAU7FE40_9NEIS</name>
<dbReference type="Pfam" id="PF03441">
    <property type="entry name" value="FAD_binding_7"/>
    <property type="match status" value="1"/>
</dbReference>
<dbReference type="SUPFAM" id="SSF52425">
    <property type="entry name" value="Cryptochrome/photolyase, N-terminal domain"/>
    <property type="match status" value="1"/>
</dbReference>
<evidence type="ECO:0000256" key="5">
    <source>
        <dbReference type="PIRSR" id="PIRSR602081-1"/>
    </source>
</evidence>
<dbReference type="InterPro" id="IPR002081">
    <property type="entry name" value="Cryptochrome/DNA_photolyase_1"/>
</dbReference>
<dbReference type="EC" id="4.1.99.3" evidence="9"/>
<dbReference type="PANTHER" id="PTHR11455:SF9">
    <property type="entry name" value="CRYPTOCHROME CIRCADIAN CLOCK 5 ISOFORM X1"/>
    <property type="match status" value="1"/>
</dbReference>
<evidence type="ECO:0000259" key="8">
    <source>
        <dbReference type="PROSITE" id="PS51645"/>
    </source>
</evidence>
<dbReference type="GO" id="GO:0003677">
    <property type="term" value="F:DNA binding"/>
    <property type="evidence" value="ECO:0007669"/>
    <property type="project" value="TreeGrafter"/>
</dbReference>
<dbReference type="PANTHER" id="PTHR11455">
    <property type="entry name" value="CRYPTOCHROME"/>
    <property type="match status" value="1"/>
</dbReference>
<dbReference type="GO" id="GO:0006139">
    <property type="term" value="P:nucleobase-containing compound metabolic process"/>
    <property type="evidence" value="ECO:0007669"/>
    <property type="project" value="UniProtKB-ARBA"/>
</dbReference>
<dbReference type="InterPro" id="IPR005101">
    <property type="entry name" value="Cryptochr/Photolyase_FAD-bd"/>
</dbReference>
<protein>
    <submittedName>
        <fullName evidence="9">Deoxyribodipyrimidine photo-lyase</fullName>
        <ecNumber evidence="9">4.1.99.3</ecNumber>
    </submittedName>
</protein>
<feature type="binding site" evidence="5">
    <location>
        <position position="277"/>
    </location>
    <ligand>
        <name>FAD</name>
        <dbReference type="ChEBI" id="CHEBI:57692"/>
    </ligand>
</feature>
<dbReference type="PRINTS" id="PR00147">
    <property type="entry name" value="DNAPHOTLYASE"/>
</dbReference>
<dbReference type="InterPro" id="IPR014729">
    <property type="entry name" value="Rossmann-like_a/b/a_fold"/>
</dbReference>
<reference evidence="9" key="1">
    <citation type="submission" date="2024-05" db="EMBL/GenBank/DDBJ databases">
        <authorList>
            <person name="Yang L."/>
            <person name="Pan L."/>
        </authorList>
    </citation>
    <scope>NUCLEOTIDE SEQUENCE</scope>
    <source>
        <strain evidence="9">FCG-7</strain>
    </source>
</reference>
<dbReference type="RefSeq" id="WP_348946513.1">
    <property type="nucleotide sequence ID" value="NZ_CP157355.1"/>
</dbReference>
<dbReference type="GO" id="GO:0003904">
    <property type="term" value="F:deoxyribodipyrimidine photo-lyase activity"/>
    <property type="evidence" value="ECO:0007669"/>
    <property type="project" value="UniProtKB-EC"/>
</dbReference>
<keyword evidence="2 5" id="KW-0285">Flavoprotein</keyword>
<dbReference type="AlphaFoldDB" id="A0AAU7FE40"/>
<dbReference type="GO" id="GO:0009416">
    <property type="term" value="P:response to light stimulus"/>
    <property type="evidence" value="ECO:0007669"/>
    <property type="project" value="TreeGrafter"/>
</dbReference>
<comment type="similarity">
    <text evidence="6">Belongs to the DNA photolyase family.</text>
</comment>
<dbReference type="GO" id="GO:0006950">
    <property type="term" value="P:response to stress"/>
    <property type="evidence" value="ECO:0007669"/>
    <property type="project" value="UniProtKB-ARBA"/>
</dbReference>
<evidence type="ECO:0000256" key="2">
    <source>
        <dbReference type="ARBA" id="ARBA00022630"/>
    </source>
</evidence>